<keyword evidence="1" id="KW-0813">Transport</keyword>
<dbReference type="PANTHER" id="PTHR42788:SF13">
    <property type="entry name" value="ALIPHATIC SULFONATES IMPORT ATP-BINDING PROTEIN SSUB"/>
    <property type="match status" value="1"/>
</dbReference>
<evidence type="ECO:0000256" key="3">
    <source>
        <dbReference type="ARBA" id="ARBA00022840"/>
    </source>
</evidence>
<dbReference type="Proteomes" id="UP000317648">
    <property type="component" value="Chromosome"/>
</dbReference>
<dbReference type="SUPFAM" id="SSF52540">
    <property type="entry name" value="P-loop containing nucleoside triphosphate hydrolases"/>
    <property type="match status" value="1"/>
</dbReference>
<gene>
    <name evidence="6" type="primary">tauB</name>
    <name evidence="6" type="ORF">Pla8534_45940</name>
</gene>
<dbReference type="Gene3D" id="3.40.50.300">
    <property type="entry name" value="P-loop containing nucleotide triphosphate hydrolases"/>
    <property type="match status" value="1"/>
</dbReference>
<dbReference type="KEGG" id="lcre:Pla8534_45940"/>
<dbReference type="InterPro" id="IPR017871">
    <property type="entry name" value="ABC_transporter-like_CS"/>
</dbReference>
<dbReference type="GO" id="GO:0016887">
    <property type="term" value="F:ATP hydrolysis activity"/>
    <property type="evidence" value="ECO:0007669"/>
    <property type="project" value="InterPro"/>
</dbReference>
<keyword evidence="7" id="KW-1185">Reference proteome</keyword>
<dbReference type="Pfam" id="PF00005">
    <property type="entry name" value="ABC_tran"/>
    <property type="match status" value="1"/>
</dbReference>
<evidence type="ECO:0000313" key="6">
    <source>
        <dbReference type="EMBL" id="QDU96773.1"/>
    </source>
</evidence>
<dbReference type="AlphaFoldDB" id="A0A518DY50"/>
<dbReference type="CDD" id="cd03293">
    <property type="entry name" value="ABC_NrtD_SsuB_transporters"/>
    <property type="match status" value="1"/>
</dbReference>
<reference evidence="6 7" key="1">
    <citation type="submission" date="2019-02" db="EMBL/GenBank/DDBJ databases">
        <title>Deep-cultivation of Planctomycetes and their phenomic and genomic characterization uncovers novel biology.</title>
        <authorList>
            <person name="Wiegand S."/>
            <person name="Jogler M."/>
            <person name="Boedeker C."/>
            <person name="Pinto D."/>
            <person name="Vollmers J."/>
            <person name="Rivas-Marin E."/>
            <person name="Kohn T."/>
            <person name="Peeters S.H."/>
            <person name="Heuer A."/>
            <person name="Rast P."/>
            <person name="Oberbeckmann S."/>
            <person name="Bunk B."/>
            <person name="Jeske O."/>
            <person name="Meyerdierks A."/>
            <person name="Storesund J.E."/>
            <person name="Kallscheuer N."/>
            <person name="Luecker S."/>
            <person name="Lage O.M."/>
            <person name="Pohl T."/>
            <person name="Merkel B.J."/>
            <person name="Hornburger P."/>
            <person name="Mueller R.-W."/>
            <person name="Bruemmer F."/>
            <person name="Labrenz M."/>
            <person name="Spormann A.M."/>
            <person name="Op den Camp H."/>
            <person name="Overmann J."/>
            <person name="Amann R."/>
            <person name="Jetten M.S.M."/>
            <person name="Mascher T."/>
            <person name="Medema M.H."/>
            <person name="Devos D.P."/>
            <person name="Kaster A.-K."/>
            <person name="Ovreas L."/>
            <person name="Rohde M."/>
            <person name="Galperin M.Y."/>
            <person name="Jogler C."/>
        </authorList>
    </citation>
    <scope>NUCLEOTIDE SEQUENCE [LARGE SCALE GENOMIC DNA]</scope>
    <source>
        <strain evidence="6 7">Pla85_3_4</strain>
    </source>
</reference>
<dbReference type="GO" id="GO:0005524">
    <property type="term" value="F:ATP binding"/>
    <property type="evidence" value="ECO:0007669"/>
    <property type="project" value="UniProtKB-KW"/>
</dbReference>
<dbReference type="PROSITE" id="PS00211">
    <property type="entry name" value="ABC_TRANSPORTER_1"/>
    <property type="match status" value="1"/>
</dbReference>
<dbReference type="PROSITE" id="PS50893">
    <property type="entry name" value="ABC_TRANSPORTER_2"/>
    <property type="match status" value="1"/>
</dbReference>
<dbReference type="RefSeq" id="WP_197442480.1">
    <property type="nucleotide sequence ID" value="NZ_CP036433.1"/>
</dbReference>
<accession>A0A518DY50</accession>
<feature type="region of interest" description="Disordered" evidence="4">
    <location>
        <begin position="1"/>
        <end position="31"/>
    </location>
</feature>
<dbReference type="InterPro" id="IPR050166">
    <property type="entry name" value="ABC_transporter_ATP-bind"/>
</dbReference>
<evidence type="ECO:0000259" key="5">
    <source>
        <dbReference type="PROSITE" id="PS50893"/>
    </source>
</evidence>
<keyword evidence="3 6" id="KW-0067">ATP-binding</keyword>
<dbReference type="InterPro" id="IPR027417">
    <property type="entry name" value="P-loop_NTPase"/>
</dbReference>
<evidence type="ECO:0000256" key="1">
    <source>
        <dbReference type="ARBA" id="ARBA00022448"/>
    </source>
</evidence>
<evidence type="ECO:0000256" key="4">
    <source>
        <dbReference type="SAM" id="MobiDB-lite"/>
    </source>
</evidence>
<dbReference type="PANTHER" id="PTHR42788">
    <property type="entry name" value="TAURINE IMPORT ATP-BINDING PROTEIN-RELATED"/>
    <property type="match status" value="1"/>
</dbReference>
<feature type="domain" description="ABC transporter" evidence="5">
    <location>
        <begin position="53"/>
        <end position="294"/>
    </location>
</feature>
<organism evidence="6 7">
    <name type="scientific">Lignipirellula cremea</name>
    <dbReference type="NCBI Taxonomy" id="2528010"/>
    <lineage>
        <taxon>Bacteria</taxon>
        <taxon>Pseudomonadati</taxon>
        <taxon>Planctomycetota</taxon>
        <taxon>Planctomycetia</taxon>
        <taxon>Pirellulales</taxon>
        <taxon>Pirellulaceae</taxon>
        <taxon>Lignipirellula</taxon>
    </lineage>
</organism>
<proteinExistence type="predicted"/>
<dbReference type="SMART" id="SM00382">
    <property type="entry name" value="AAA"/>
    <property type="match status" value="1"/>
</dbReference>
<evidence type="ECO:0000256" key="2">
    <source>
        <dbReference type="ARBA" id="ARBA00022741"/>
    </source>
</evidence>
<dbReference type="InterPro" id="IPR003593">
    <property type="entry name" value="AAA+_ATPase"/>
</dbReference>
<keyword evidence="2" id="KW-0547">Nucleotide-binding</keyword>
<name>A0A518DY50_9BACT</name>
<dbReference type="InterPro" id="IPR003439">
    <property type="entry name" value="ABC_transporter-like_ATP-bd"/>
</dbReference>
<evidence type="ECO:0000313" key="7">
    <source>
        <dbReference type="Proteomes" id="UP000317648"/>
    </source>
</evidence>
<protein>
    <submittedName>
        <fullName evidence="6">Taurine import ATP-binding protein TauB</fullName>
    </submittedName>
</protein>
<dbReference type="EMBL" id="CP036433">
    <property type="protein sequence ID" value="QDU96773.1"/>
    <property type="molecule type" value="Genomic_DNA"/>
</dbReference>
<sequence length="322" mass="35664">MTSNDETTPSPAPGDSDHSSGASDGPHREQHVGIGDVLDHVRQPAEATRPTVVEFRNVSKIYNAGKDNAFTAIQNVNFVVEDLPDKGEFIAILGPSGCGKSTILRLIAGLSPQHPPTTGEVLVVGDPVLGPGADRGMVFQDYTSFDHRTVLENVTFGLECQGVNRRTREELGRIWIERVGLNVASDAGKYPHELSGGMRQRVAIARTLILRPRIILMDEPFGALDPNTRLNMQDLLVSLWREVEATVFFITHSIEEAVYLGDRIYLMSNSPGTIFEELEVEPPHESAREMQRRPQFQDTVYYIRDIITQMESEQEARQASGG</sequence>